<protein>
    <submittedName>
        <fullName evidence="1">Uncharacterized protein</fullName>
    </submittedName>
</protein>
<proteinExistence type="predicted"/>
<evidence type="ECO:0000313" key="1">
    <source>
        <dbReference type="EMBL" id="KAI7937227.1"/>
    </source>
</evidence>
<comment type="caution">
    <text evidence="1">The sequence shown here is derived from an EMBL/GenBank/DDBJ whole genome shotgun (WGS) entry which is preliminary data.</text>
</comment>
<gene>
    <name evidence="1" type="ORF">MJO28_016126</name>
</gene>
<name>A0ACC0DRS1_9BASI</name>
<reference evidence="2" key="1">
    <citation type="journal article" date="2018" name="BMC Genomics">
        <title>Genomic insights into host adaptation between the wheat stripe rust pathogen (Puccinia striiformis f. sp. tritici) and the barley stripe rust pathogen (Puccinia striiformis f. sp. hordei).</title>
        <authorList>
            <person name="Xia C."/>
            <person name="Wang M."/>
            <person name="Yin C."/>
            <person name="Cornejo O.E."/>
            <person name="Hulbert S.H."/>
            <person name="Chen X."/>
        </authorList>
    </citation>
    <scope>NUCLEOTIDE SEQUENCE [LARGE SCALE GENOMIC DNA]</scope>
    <source>
        <strain evidence="2">93-210</strain>
    </source>
</reference>
<reference evidence="2" key="2">
    <citation type="journal article" date="2018" name="Mol. Plant Microbe Interact.">
        <title>Genome sequence resources for the wheat stripe rust pathogen (Puccinia striiformis f. sp. tritici) and the barley stripe rust pathogen (Puccinia striiformis f. sp. hordei).</title>
        <authorList>
            <person name="Xia C."/>
            <person name="Wang M."/>
            <person name="Yin C."/>
            <person name="Cornejo O.E."/>
            <person name="Hulbert S.H."/>
            <person name="Chen X."/>
        </authorList>
    </citation>
    <scope>NUCLEOTIDE SEQUENCE [LARGE SCALE GENOMIC DNA]</scope>
    <source>
        <strain evidence="2">93-210</strain>
    </source>
</reference>
<reference evidence="1 2" key="3">
    <citation type="journal article" date="2022" name="Microbiol. Spectr.">
        <title>Folding features and dynamics of 3D genome architecture in plant fungal pathogens.</title>
        <authorList>
            <person name="Xia C."/>
        </authorList>
    </citation>
    <scope>NUCLEOTIDE SEQUENCE [LARGE SCALE GENOMIC DNA]</scope>
    <source>
        <strain evidence="1 2">93-210</strain>
    </source>
</reference>
<keyword evidence="2" id="KW-1185">Reference proteome</keyword>
<evidence type="ECO:0000313" key="2">
    <source>
        <dbReference type="Proteomes" id="UP001060170"/>
    </source>
</evidence>
<accession>A0ACC0DRS1</accession>
<sequence length="1395" mass="156581">MEQQPREEQGTSNGQENCKQEECFRQQEPCQHPEPREELQPETCERLESSHGEELQEAHDAGPQKQEGHGPEQKQEQGFHPVNHTQPTSSDSTNLKPNLLTVPVSEIHFTEDSKPIKFSNLPPISTCQSESINSHVNSRTSNHSNPGSPHSSSTSIHDEDDSGPDYYTSESESDSEFSPKQLAKRERLRIERDKIKPSYYYGEKELEEEALQKGVKPPKLKQKGLRGVPVFEPSMEQYRDFYSYINQIDRWGMRSGIVKIIPPKEWSEKLPNLGQESLRTDGEGQMLRNAKIKSPISQVIQGSRGLFRVMNVAKRKNYNALEWYDLANSDEHRPPDFSNKTLDTSLNPNQDHPVLSNTRTTRSSRRSTSSIAPISHKVPNPRRRKISRSHSTTDTSTVDTTDQNSPEKRDVEEHVDCLKSKLPPVPEGRSLPQESANDNPVGSPDPKTTASVLLPPSSPSESPKAASIDQDRPENAESVTANCSVEAGQLQPPNQDEPRISDAAVESQDVQMSSTTPDQLTLVPTETPKENDHKKPRRSVPTGPTPEEWAQFVERYEKLPYDASKSDYSFQVCRDIEQEYWRTIGNGGEPMYGADTMGSLFDERTKDWNVANLDNLLNRLKLRKKIPGVNTPYLYFGTWRATFAWHVEDADLYSINYIHFGAPKFWYSIPQEHNPKFESFMSSSFAKERRTCSQFLRHKAFLASPAVLQDVGVQLNKVVHLPGEIILTYPYGYHSGFNLGYNCAESVNFANEAWIEKGRKAQACKCIDDAVTINVDAWLREHDDLCRKESDSQERAAQKLRRQQKSEERKKRQRSDNADGASPQKKNKKENSSATHPIPEKARGNFVSGLNDLLDPSLSNISPEKPKAPRKSRPKKKPGTDADGNIINPKPSDAPDKTLKRKHSSSAPGATHSTSKKASSAPPKKVFPCVLCPDPSEDGLVRVVDEVSQLPSEPLLTTTPAESPPMTADAPSLPKVDFPTTQIGENPESSKTIQPLKTHPSRPKPIKWAHRICCMFTPSTWFEILPTGEEVVKGFEAIEKARWALKCQLCKEKMGTKVQCTKSQKCAKACHVTCGLKSGAFFLDAKIVKEELSYSLLDPPAEGAPPGLDVGQDPTLIVLCKQHNPIYQKSEADRKARELADKIAQFVPSQALKVRTSKGVFQVFFLSRDEASKTLQVTFEDGHSTVLAYNKVYFGSAETSAKKADQNSQQNNQQSTDHCQQVPVQSQSNFTAFNPVPTMASGDQPIINDQRNYQTTTLDGPSINPYLTDPNLTSSFQLDNIQDHYHDDPNFENTELDLEHLLRNHIPVQQQQPQQFPDLASFDDHVTKPFYNNSLIDPGLIDSRSDRENSERPVTESRSRSSHEPKKRSRGTLRPPNGLNERSEDDESDTLVQRA</sequence>
<dbReference type="EMBL" id="CM045881">
    <property type="protein sequence ID" value="KAI7937227.1"/>
    <property type="molecule type" value="Genomic_DNA"/>
</dbReference>
<organism evidence="1 2">
    <name type="scientific">Puccinia striiformis f. sp. tritici</name>
    <dbReference type="NCBI Taxonomy" id="168172"/>
    <lineage>
        <taxon>Eukaryota</taxon>
        <taxon>Fungi</taxon>
        <taxon>Dikarya</taxon>
        <taxon>Basidiomycota</taxon>
        <taxon>Pucciniomycotina</taxon>
        <taxon>Pucciniomycetes</taxon>
        <taxon>Pucciniales</taxon>
        <taxon>Pucciniaceae</taxon>
        <taxon>Puccinia</taxon>
    </lineage>
</organism>
<dbReference type="Proteomes" id="UP001060170">
    <property type="component" value="Chromosome 17"/>
</dbReference>